<accession>A0A165Q5M5</accession>
<dbReference type="eggNOG" id="ENOG502Z968">
    <property type="taxonomic scope" value="Bacteria"/>
</dbReference>
<dbReference type="STRING" id="1007103.GCA_000213315_03639"/>
<evidence type="ECO:0000313" key="1">
    <source>
        <dbReference type="EMBL" id="KZE73712.1"/>
    </source>
</evidence>
<organism evidence="1 2">
    <name type="scientific">Paenibacillus elgii</name>
    <dbReference type="NCBI Taxonomy" id="189691"/>
    <lineage>
        <taxon>Bacteria</taxon>
        <taxon>Bacillati</taxon>
        <taxon>Bacillota</taxon>
        <taxon>Bacilli</taxon>
        <taxon>Bacillales</taxon>
        <taxon>Paenibacillaceae</taxon>
        <taxon>Paenibacillus</taxon>
    </lineage>
</organism>
<dbReference type="RefSeq" id="WP_063186572.1">
    <property type="nucleotide sequence ID" value="NZ_LQRA01000088.1"/>
</dbReference>
<dbReference type="Proteomes" id="UP000076563">
    <property type="component" value="Unassembled WGS sequence"/>
</dbReference>
<keyword evidence="2" id="KW-1185">Reference proteome</keyword>
<protein>
    <submittedName>
        <fullName evidence="1">Limonene hydroxylase</fullName>
    </submittedName>
</protein>
<proteinExistence type="predicted"/>
<dbReference type="OrthoDB" id="8402552at2"/>
<dbReference type="AlphaFoldDB" id="A0A165Q5M5"/>
<gene>
    <name evidence="1" type="ORF">AV654_03805</name>
</gene>
<dbReference type="EMBL" id="LQRA01000088">
    <property type="protein sequence ID" value="KZE73712.1"/>
    <property type="molecule type" value="Genomic_DNA"/>
</dbReference>
<comment type="caution">
    <text evidence="1">The sequence shown here is derived from an EMBL/GenBank/DDBJ whole genome shotgun (WGS) entry which is preliminary data.</text>
</comment>
<reference evidence="2" key="1">
    <citation type="submission" date="2016-01" db="EMBL/GenBank/DDBJ databases">
        <title>Draft genome of Chromobacterium sp. F49.</title>
        <authorList>
            <person name="Hong K.W."/>
        </authorList>
    </citation>
    <scope>NUCLEOTIDE SEQUENCE [LARGE SCALE GENOMIC DNA]</scope>
    <source>
        <strain evidence="2">M63</strain>
    </source>
</reference>
<evidence type="ECO:0000313" key="2">
    <source>
        <dbReference type="Proteomes" id="UP000076563"/>
    </source>
</evidence>
<name>A0A165Q5M5_9BACL</name>
<sequence length="532" mass="59853">MINRLNQNTLYPWAGKPSIYEYIVSALDDQGRFNDAGLPDDDEYWAGHSVRWVAGGMDGTFSHHAGGQADAAKVQALVQLLVKQSRNPGSKTRRATYLKLMQEDVLSIIDPLLESLRQHPGVVISNLYQEAEWFARSGAHRNVVKLGIALLGQFETEKHRELVVTLGKHDEFTLYSAVAIRGSLDNANETLFELAKAVDGWGKIQLVERLEPQTQEIRDWLLRHGCRNSVMNEYLACYCARNGGLAAALSQASVDLELYDGAGVILSALLSGGPAEDIDDYEDAASAVSDFLRHSQTMCVTAAQLSVVTDIYDFLNEDGQRWEQRYDRGWSDDRREACKRLCENVIRDEGWPGKIWEGIRSQDSAVRQHAIHTAKRLRLDIWEELFGQLQAHPLDSHLYYELVHTDEPERMDRLVRYAEAHLPLEEIASGPKDEIGYGEQYGPHQCLQSLLQALDVFEGLGTKLIAAGLRSPATMNRNMALKCLEAWPLSVWGEEAATALQELTVFEPNEQVRERIAKLLQEKELTAWLIKS</sequence>